<keyword evidence="4" id="KW-0808">Transferase</keyword>
<protein>
    <recommendedName>
        <fullName evidence="11">Glycosyltransferase RgtA/B/C/D-like domain-containing protein</fullName>
    </recommendedName>
</protein>
<dbReference type="Proteomes" id="UP000215027">
    <property type="component" value="Chromosome I"/>
</dbReference>
<keyword evidence="10" id="KW-1185">Reference proteome</keyword>
<feature type="transmembrane region" description="Helical" evidence="8">
    <location>
        <begin position="85"/>
        <end position="114"/>
    </location>
</feature>
<evidence type="ECO:0000313" key="10">
    <source>
        <dbReference type="Proteomes" id="UP000215027"/>
    </source>
</evidence>
<evidence type="ECO:0000256" key="1">
    <source>
        <dbReference type="ARBA" id="ARBA00004651"/>
    </source>
</evidence>
<evidence type="ECO:0000256" key="8">
    <source>
        <dbReference type="SAM" id="Phobius"/>
    </source>
</evidence>
<evidence type="ECO:0000256" key="7">
    <source>
        <dbReference type="ARBA" id="ARBA00023136"/>
    </source>
</evidence>
<dbReference type="InterPro" id="IPR050297">
    <property type="entry name" value="LipidA_mod_glycosyltrf_83"/>
</dbReference>
<dbReference type="GO" id="GO:0009103">
    <property type="term" value="P:lipopolysaccharide biosynthetic process"/>
    <property type="evidence" value="ECO:0007669"/>
    <property type="project" value="UniProtKB-ARBA"/>
</dbReference>
<feature type="transmembrane region" description="Helical" evidence="8">
    <location>
        <begin position="362"/>
        <end position="381"/>
    </location>
</feature>
<organism evidence="9 10">
    <name type="scientific">Candidatus Promineifilum breve</name>
    <dbReference type="NCBI Taxonomy" id="1806508"/>
    <lineage>
        <taxon>Bacteria</taxon>
        <taxon>Bacillati</taxon>
        <taxon>Chloroflexota</taxon>
        <taxon>Ardenticatenia</taxon>
        <taxon>Candidatus Promineifilales</taxon>
        <taxon>Candidatus Promineifilaceae</taxon>
        <taxon>Candidatus Promineifilum</taxon>
    </lineage>
</organism>
<keyword evidence="5 8" id="KW-0812">Transmembrane</keyword>
<keyword evidence="3" id="KW-0328">Glycosyltransferase</keyword>
<reference evidence="9" key="1">
    <citation type="submission" date="2016-01" db="EMBL/GenBank/DDBJ databases">
        <authorList>
            <person name="Mcilroy J.S."/>
            <person name="Karst M S."/>
            <person name="Albertsen M."/>
        </authorList>
    </citation>
    <scope>NUCLEOTIDE SEQUENCE</scope>
    <source>
        <strain evidence="9">Cfx-K</strain>
    </source>
</reference>
<evidence type="ECO:0000256" key="4">
    <source>
        <dbReference type="ARBA" id="ARBA00022679"/>
    </source>
</evidence>
<feature type="transmembrane region" description="Helical" evidence="8">
    <location>
        <begin position="126"/>
        <end position="146"/>
    </location>
</feature>
<proteinExistence type="predicted"/>
<evidence type="ECO:0000256" key="6">
    <source>
        <dbReference type="ARBA" id="ARBA00022989"/>
    </source>
</evidence>
<keyword evidence="7 8" id="KW-0472">Membrane</keyword>
<comment type="subcellular location">
    <subcellularLocation>
        <location evidence="1">Cell membrane</location>
        <topology evidence="1">Multi-pass membrane protein</topology>
    </subcellularLocation>
</comment>
<gene>
    <name evidence="9" type="ORF">CFX0092_A2006</name>
</gene>
<dbReference type="KEGG" id="pbf:CFX0092_A2006"/>
<accession>A0A160T2I5</accession>
<feature type="transmembrane region" description="Helical" evidence="8">
    <location>
        <begin position="393"/>
        <end position="411"/>
    </location>
</feature>
<dbReference type="EMBL" id="LN890655">
    <property type="protein sequence ID" value="CUS03884.2"/>
    <property type="molecule type" value="Genomic_DNA"/>
</dbReference>
<evidence type="ECO:0000256" key="5">
    <source>
        <dbReference type="ARBA" id="ARBA00022692"/>
    </source>
</evidence>
<evidence type="ECO:0000256" key="2">
    <source>
        <dbReference type="ARBA" id="ARBA00022475"/>
    </source>
</evidence>
<dbReference type="AlphaFoldDB" id="A0A160T2I5"/>
<feature type="transmembrane region" description="Helical" evidence="8">
    <location>
        <begin position="293"/>
        <end position="316"/>
    </location>
</feature>
<dbReference type="GO" id="GO:0005886">
    <property type="term" value="C:plasma membrane"/>
    <property type="evidence" value="ECO:0007669"/>
    <property type="project" value="UniProtKB-SubCell"/>
</dbReference>
<feature type="transmembrane region" description="Helical" evidence="8">
    <location>
        <begin position="235"/>
        <end position="255"/>
    </location>
</feature>
<dbReference type="GO" id="GO:0016763">
    <property type="term" value="F:pentosyltransferase activity"/>
    <property type="evidence" value="ECO:0007669"/>
    <property type="project" value="TreeGrafter"/>
</dbReference>
<feature type="transmembrane region" description="Helical" evidence="8">
    <location>
        <begin position="210"/>
        <end position="228"/>
    </location>
</feature>
<dbReference type="RefSeq" id="WP_095043313.1">
    <property type="nucleotide sequence ID" value="NZ_LN890655.1"/>
</dbReference>
<keyword evidence="6 8" id="KW-1133">Transmembrane helix</keyword>
<keyword evidence="2" id="KW-1003">Cell membrane</keyword>
<evidence type="ECO:0008006" key="11">
    <source>
        <dbReference type="Google" id="ProtNLM"/>
    </source>
</evidence>
<evidence type="ECO:0000256" key="3">
    <source>
        <dbReference type="ARBA" id="ARBA00022676"/>
    </source>
</evidence>
<feature type="transmembrane region" description="Helical" evidence="8">
    <location>
        <begin position="337"/>
        <end position="356"/>
    </location>
</feature>
<name>A0A160T2I5_9CHLR</name>
<sequence length="590" mass="63299">MTGRHVAAPAVAESQSQGRARPLLLLLGATALLLAAPFALNLAGDAQVHLAIAEAFAAGRPFQFNPGGEIVVASTSPFWTMLLALYFRLVGAWTPVVLALTAVLFWLAAGYVLYRAGRDLWGLRGAALGGVVLLWLGHTTIVANALGGLENVAAALQLLLLYYALAGRTLTDDRRPTTDDHLPDDWPTARRYGIIGLLLGWALLTRPDSGLFALLLVALALPLLWPSLGGRRSAVGGLILLVLVAAAVVLPWFAYQYALTGSILTDSSIARLYNGRMGALPLVPGLLYLHPKALVSLATAFLPLAAGFLVTAGALAGRFIRPTKPRLTLYREQFPQVAAVLLVSAGVVFYTFVVGAEAFGRYFLPLFPFFFLAGVTGLVRIYDRLAALGYRRLAVAFLALAALFLAATGALDAYRRLGPGRYAPQRALDVIYGPANRRYYAANVPFLVAAPPARAALTDGFLADLGAPPTGDVAIAVTEVQLRYFLDERVTVLSLDGRTSADILTYVDPASGVPDFERYFLDARPDYVHANQWCAVGGWLAGVLPSPIAENLVCVWEQRAATMAPGDSFLWQGRPVTLVAPEILRIDWEQ</sequence>
<dbReference type="PANTHER" id="PTHR33908">
    <property type="entry name" value="MANNOSYLTRANSFERASE YKCB-RELATED"/>
    <property type="match status" value="1"/>
</dbReference>
<dbReference type="PANTHER" id="PTHR33908:SF11">
    <property type="entry name" value="MEMBRANE PROTEIN"/>
    <property type="match status" value="1"/>
</dbReference>
<evidence type="ECO:0000313" key="9">
    <source>
        <dbReference type="EMBL" id="CUS03884.2"/>
    </source>
</evidence>